<evidence type="ECO:0000256" key="7">
    <source>
        <dbReference type="ARBA" id="ARBA00023136"/>
    </source>
</evidence>
<comment type="subcellular location">
    <subcellularLocation>
        <location evidence="1 8">Membrane</location>
        <topology evidence="1 8">Single-pass type I membrane protein</topology>
    </subcellularLocation>
</comment>
<dbReference type="GO" id="GO:0005737">
    <property type="term" value="C:cytoplasm"/>
    <property type="evidence" value="ECO:0007669"/>
    <property type="project" value="GOC"/>
</dbReference>
<evidence type="ECO:0000256" key="1">
    <source>
        <dbReference type="ARBA" id="ARBA00004479"/>
    </source>
</evidence>
<evidence type="ECO:0000256" key="5">
    <source>
        <dbReference type="ARBA" id="ARBA00022892"/>
    </source>
</evidence>
<evidence type="ECO:0000256" key="9">
    <source>
        <dbReference type="SAM" id="SignalP"/>
    </source>
</evidence>
<dbReference type="Pfam" id="PF01105">
    <property type="entry name" value="EMP24_GP25L"/>
    <property type="match status" value="1"/>
</dbReference>
<evidence type="ECO:0000313" key="12">
    <source>
        <dbReference type="Proteomes" id="UP000190274"/>
    </source>
</evidence>
<dbReference type="PROSITE" id="PS50866">
    <property type="entry name" value="GOLD"/>
    <property type="match status" value="1"/>
</dbReference>
<keyword evidence="3 8" id="KW-0812">Transmembrane</keyword>
<comment type="similarity">
    <text evidence="2 8">Belongs to the EMP24/GP25L family.</text>
</comment>
<dbReference type="PANTHER" id="PTHR22811">
    <property type="entry name" value="TRANSMEMBRANE EMP24 DOMAIN-CONTAINING PROTEIN"/>
    <property type="match status" value="1"/>
</dbReference>
<dbReference type="STRING" id="1266660.A0A1G4ISJ7"/>
<evidence type="ECO:0000259" key="10">
    <source>
        <dbReference type="PROSITE" id="PS50866"/>
    </source>
</evidence>
<dbReference type="InterPro" id="IPR009038">
    <property type="entry name" value="GOLD_dom"/>
</dbReference>
<dbReference type="InterPro" id="IPR015720">
    <property type="entry name" value="Emp24-like"/>
</dbReference>
<dbReference type="SMART" id="SM01190">
    <property type="entry name" value="EMP24_GP25L"/>
    <property type="match status" value="1"/>
</dbReference>
<feature type="domain" description="GOLD" evidence="10">
    <location>
        <begin position="27"/>
        <end position="120"/>
    </location>
</feature>
<proteinExistence type="inferred from homology"/>
<keyword evidence="5" id="KW-0931">ER-Golgi transport</keyword>
<evidence type="ECO:0000256" key="6">
    <source>
        <dbReference type="ARBA" id="ARBA00022989"/>
    </source>
</evidence>
<dbReference type="AlphaFoldDB" id="A0A1G4ISJ7"/>
<dbReference type="EMBL" id="LT598456">
    <property type="protein sequence ID" value="SCU79780.1"/>
    <property type="molecule type" value="Genomic_DNA"/>
</dbReference>
<reference evidence="12" key="1">
    <citation type="submission" date="2016-03" db="EMBL/GenBank/DDBJ databases">
        <authorList>
            <person name="Devillers H."/>
        </authorList>
    </citation>
    <scope>NUCLEOTIDE SEQUENCE [LARGE SCALE GENOMIC DNA]</scope>
</reference>
<evidence type="ECO:0000313" key="11">
    <source>
        <dbReference type="EMBL" id="SCU79780.1"/>
    </source>
</evidence>
<evidence type="ECO:0000256" key="2">
    <source>
        <dbReference type="ARBA" id="ARBA00007104"/>
    </source>
</evidence>
<keyword evidence="5" id="KW-0813">Transport</keyword>
<keyword evidence="7" id="KW-0472">Membrane</keyword>
<feature type="chain" id="PRO_5009235692" evidence="9">
    <location>
        <begin position="18"/>
        <end position="206"/>
    </location>
</feature>
<keyword evidence="12" id="KW-1185">Reference proteome</keyword>
<feature type="signal peptide" evidence="9">
    <location>
        <begin position="1"/>
        <end position="17"/>
    </location>
</feature>
<keyword evidence="4 9" id="KW-0732">Signal</keyword>
<dbReference type="OrthoDB" id="3427at2759"/>
<dbReference type="GO" id="GO:0016020">
    <property type="term" value="C:membrane"/>
    <property type="evidence" value="ECO:0007669"/>
    <property type="project" value="UniProtKB-SubCell"/>
</dbReference>
<evidence type="ECO:0000256" key="3">
    <source>
        <dbReference type="ARBA" id="ARBA00022692"/>
    </source>
</evidence>
<keyword evidence="6" id="KW-1133">Transmembrane helix</keyword>
<protein>
    <submittedName>
        <fullName evidence="11">LADA_0B03114g1_1</fullName>
    </submittedName>
</protein>
<gene>
    <name evidence="11" type="ORF">LADA_0B03114G</name>
</gene>
<evidence type="ECO:0000256" key="4">
    <source>
        <dbReference type="ARBA" id="ARBA00022729"/>
    </source>
</evidence>
<dbReference type="Proteomes" id="UP000190274">
    <property type="component" value="Chromosome B"/>
</dbReference>
<sequence length="206" mass="23279">MLLRVLFLHFAPLPILGLHFYMRNDSTRCFYENLAVQHIISAKFNATATIDGLYEKEVDIDLTLTVSETFENNNLAMTKHVKSFGGFDFTALESGEHRFCIHSAVSKAQCVLRVEMNLDIATLRPPGVASAQHRQQAKERINRLVKRLEVLRSHQRTVKNREKAVTILGERLHSKVLSGSFFQAIVSVAICLFQLRSLRGLAGLND</sequence>
<accession>A0A1G4ISJ7</accession>
<dbReference type="GO" id="GO:0006888">
    <property type="term" value="P:endoplasmic reticulum to Golgi vesicle-mediated transport"/>
    <property type="evidence" value="ECO:0007669"/>
    <property type="project" value="UniProtKB-ARBA"/>
</dbReference>
<evidence type="ECO:0000256" key="8">
    <source>
        <dbReference type="RuleBase" id="RU003827"/>
    </source>
</evidence>
<name>A0A1G4ISJ7_9SACH</name>
<organism evidence="11 12">
    <name type="scientific">Lachancea dasiensis</name>
    <dbReference type="NCBI Taxonomy" id="1072105"/>
    <lineage>
        <taxon>Eukaryota</taxon>
        <taxon>Fungi</taxon>
        <taxon>Dikarya</taxon>
        <taxon>Ascomycota</taxon>
        <taxon>Saccharomycotina</taxon>
        <taxon>Saccharomycetes</taxon>
        <taxon>Saccharomycetales</taxon>
        <taxon>Saccharomycetaceae</taxon>
        <taxon>Lachancea</taxon>
    </lineage>
</organism>